<reference evidence="2" key="1">
    <citation type="submission" date="2017-02" db="EMBL/GenBank/DDBJ databases">
        <authorList>
            <person name="Varghese N."/>
            <person name="Submissions S."/>
        </authorList>
    </citation>
    <scope>NUCLEOTIDE SEQUENCE [LARGE SCALE GENOMIC DNA]</scope>
    <source>
        <strain evidence="2">ATCC 700200</strain>
    </source>
</reference>
<evidence type="ECO:0000313" key="2">
    <source>
        <dbReference type="Proteomes" id="UP000190774"/>
    </source>
</evidence>
<name>A0A1T4Y3I8_9BACT</name>
<dbReference type="Pfam" id="PF07394">
    <property type="entry name" value="DUF1501"/>
    <property type="match status" value="1"/>
</dbReference>
<accession>A0A1T4Y3I8</accession>
<gene>
    <name evidence="1" type="ORF">SAMN02745166_02350</name>
</gene>
<dbReference type="PANTHER" id="PTHR43737">
    <property type="entry name" value="BLL7424 PROTEIN"/>
    <property type="match status" value="1"/>
</dbReference>
<dbReference type="InterPro" id="IPR010869">
    <property type="entry name" value="DUF1501"/>
</dbReference>
<dbReference type="InterPro" id="IPR017850">
    <property type="entry name" value="Alkaline_phosphatase_core_sf"/>
</dbReference>
<evidence type="ECO:0008006" key="3">
    <source>
        <dbReference type="Google" id="ProtNLM"/>
    </source>
</evidence>
<dbReference type="AlphaFoldDB" id="A0A1T4Y3I8"/>
<organism evidence="1 2">
    <name type="scientific">Prosthecobacter debontii</name>
    <dbReference type="NCBI Taxonomy" id="48467"/>
    <lineage>
        <taxon>Bacteria</taxon>
        <taxon>Pseudomonadati</taxon>
        <taxon>Verrucomicrobiota</taxon>
        <taxon>Verrucomicrobiia</taxon>
        <taxon>Verrucomicrobiales</taxon>
        <taxon>Verrucomicrobiaceae</taxon>
        <taxon>Prosthecobacter</taxon>
    </lineage>
</organism>
<dbReference type="PANTHER" id="PTHR43737:SF1">
    <property type="entry name" value="DUF1501 DOMAIN-CONTAINING PROTEIN"/>
    <property type="match status" value="1"/>
</dbReference>
<dbReference type="STRING" id="48467.SAMN02745166_02350"/>
<dbReference type="EMBL" id="FUYE01000007">
    <property type="protein sequence ID" value="SKA96058.1"/>
    <property type="molecule type" value="Genomic_DNA"/>
</dbReference>
<sequence>MVLVEAFWHRINNLMNLHRELITEYSRYRTRRWFFKECGVGLAGIAALDMMNASKVAAAPSGLNPLAPKRSHYSAKAKRVIYLFMGGAPSHLELFDHKPELAKWDGQLPPADLLKGYRAAFINPNSKLMGPKFKFARHGQSGAEIGELLPHTAKIADDLTIVKSMKTDAFNHAPAQILMSTGAQIFGRPSFGAWTLYGLGTENQDLPGYVVLQSGQKGPSGGMSNFGCGFLPTVYQGVPFRSSGEPVLYLSNPQGISTQTQRHTLDTLKQLNEERLEVMGDPEIASRINSFELAYRMQKTAPEIMDIGREPQHILDMYGAKPGEASFANNCLLARRLIESGVRFVQLFHEAWDHHGGLTKGLKDQCGQTDQPCAALVRDLKQRGLLEDTLVIWGGEFGRTPMVQGGSDGRDHHPNAFTMWFAGGGMKPGLTLGTTDEFGFNVTEDPVHVHDLHATLLHLLGFEHTKLAVKFQGLDMRLTNVHGELVPKLLA</sequence>
<proteinExistence type="predicted"/>
<protein>
    <recommendedName>
        <fullName evidence="3">Tat (Twin-arginine translocation) pathway signal sequence</fullName>
    </recommendedName>
</protein>
<dbReference type="SUPFAM" id="SSF53649">
    <property type="entry name" value="Alkaline phosphatase-like"/>
    <property type="match status" value="1"/>
</dbReference>
<evidence type="ECO:0000313" key="1">
    <source>
        <dbReference type="EMBL" id="SKA96058.1"/>
    </source>
</evidence>
<dbReference type="Gene3D" id="3.40.720.10">
    <property type="entry name" value="Alkaline Phosphatase, subunit A"/>
    <property type="match status" value="1"/>
</dbReference>
<dbReference type="Proteomes" id="UP000190774">
    <property type="component" value="Unassembled WGS sequence"/>
</dbReference>
<keyword evidence="2" id="KW-1185">Reference proteome</keyword>